<dbReference type="EMBL" id="MDDR01000022">
    <property type="protein sequence ID" value="OIN53132.1"/>
    <property type="molecule type" value="Genomic_DNA"/>
</dbReference>
<dbReference type="OrthoDB" id="6809894at2"/>
<dbReference type="EMBL" id="FNTS01000002">
    <property type="protein sequence ID" value="SED22000.1"/>
    <property type="molecule type" value="Genomic_DNA"/>
</dbReference>
<protein>
    <submittedName>
        <fullName evidence="1">Uncharacterized protein</fullName>
    </submittedName>
</protein>
<proteinExistence type="predicted"/>
<evidence type="ECO:0000313" key="3">
    <source>
        <dbReference type="Proteomes" id="UP000181661"/>
    </source>
</evidence>
<dbReference type="PROSITE" id="PS51257">
    <property type="entry name" value="PROKAR_LIPOPROTEIN"/>
    <property type="match status" value="1"/>
</dbReference>
<evidence type="ECO:0000313" key="2">
    <source>
        <dbReference type="EMBL" id="SED22000.1"/>
    </source>
</evidence>
<sequence length="308" mass="34049">MGYHRAVQKLVFTSALIGLTSCASQHDFTAVPVTERVKSPKVPGGDIAVLSELHLDLVPLYEKDGHIATSGFIASMLGLDRHRIESLSCYSQAPDDLAVRYSAPLVAVWGLPAYTGYRHDILNSLHSLHGGNGQAVAYRRSKLEILVHQSFLTNQPDWQTGFLIHALGDSYAHVYSQGGQLHAYGEFVGHAFENTPWGEKPDSIFVNGHAETYLSYVSALFRSLSPAGGANEERKNLLATFKARVRVEAEKGDDADKTAIFVMPKDSNFYTDIENSDKDCKQAYRRLNDGEVRLFLRALTLQLIQPKA</sequence>
<gene>
    <name evidence="1" type="ORF">BFL40_11890</name>
    <name evidence="2" type="ORF">SAMN04515675_0310</name>
</gene>
<reference evidence="1 3" key="1">
    <citation type="submission" date="2016-08" db="EMBL/GenBank/DDBJ databases">
        <title>Draft genome sequence of Pseudomonas costantinii LMG 22119, type strain isolated from cultivated mushroom (Agaricus bisporus) sporophores.</title>
        <authorList>
            <person name="Tambong J.T."/>
        </authorList>
    </citation>
    <scope>NUCLEOTIDE SEQUENCE [LARGE SCALE GENOMIC DNA]</scope>
    <source>
        <strain evidence="1 3">LMG 22119</strain>
    </source>
</reference>
<dbReference type="Proteomes" id="UP000181661">
    <property type="component" value="Unassembled WGS sequence"/>
</dbReference>
<dbReference type="Proteomes" id="UP000182179">
    <property type="component" value="Unassembled WGS sequence"/>
</dbReference>
<organism evidence="1 3">
    <name type="scientific">Pseudomonas costantinii</name>
    <dbReference type="NCBI Taxonomy" id="168469"/>
    <lineage>
        <taxon>Bacteria</taxon>
        <taxon>Pseudomonadati</taxon>
        <taxon>Pseudomonadota</taxon>
        <taxon>Gammaproteobacteria</taxon>
        <taxon>Pseudomonadales</taxon>
        <taxon>Pseudomonadaceae</taxon>
        <taxon>Pseudomonas</taxon>
    </lineage>
</organism>
<reference evidence="2 4" key="2">
    <citation type="submission" date="2016-10" db="EMBL/GenBank/DDBJ databases">
        <authorList>
            <person name="Varghese N."/>
            <person name="Submissions S."/>
        </authorList>
    </citation>
    <scope>NUCLEOTIDE SEQUENCE [LARGE SCALE GENOMIC DNA]</scope>
    <source>
        <strain evidence="2 4">BS2773</strain>
    </source>
</reference>
<comment type="caution">
    <text evidence="1">The sequence shown here is derived from an EMBL/GenBank/DDBJ whole genome shotgun (WGS) entry which is preliminary data.</text>
</comment>
<keyword evidence="4" id="KW-1185">Reference proteome</keyword>
<name>A0A1S2V2Y4_9PSED</name>
<dbReference type="RefSeq" id="WP_071484172.1">
    <property type="nucleotide sequence ID" value="NZ_FNTS01000002.1"/>
</dbReference>
<evidence type="ECO:0000313" key="1">
    <source>
        <dbReference type="EMBL" id="OIN53132.1"/>
    </source>
</evidence>
<dbReference type="AlphaFoldDB" id="A0A1S2V2Y4"/>
<accession>A0A1S2V2Y4</accession>
<evidence type="ECO:0000313" key="4">
    <source>
        <dbReference type="Proteomes" id="UP000182179"/>
    </source>
</evidence>